<keyword evidence="3" id="KW-1185">Reference proteome</keyword>
<evidence type="ECO:0000313" key="2">
    <source>
        <dbReference type="EMBL" id="QFQ13261.1"/>
    </source>
</evidence>
<feature type="signal peptide" evidence="1">
    <location>
        <begin position="1"/>
        <end position="19"/>
    </location>
</feature>
<gene>
    <name evidence="2" type="ORF">C7Y71_009725</name>
</gene>
<evidence type="ECO:0000313" key="3">
    <source>
        <dbReference type="Proteomes" id="UP000249375"/>
    </source>
</evidence>
<dbReference type="InterPro" id="IPR025584">
    <property type="entry name" value="Cthe_2159"/>
</dbReference>
<dbReference type="AlphaFoldDB" id="A0A5P8E8E8"/>
<protein>
    <submittedName>
        <fullName evidence="2">Carbohydrate-binding domain-containing protein</fullName>
    </submittedName>
</protein>
<sequence>MKKFTLLLFLATAVSTALAQKVTVMLNGGYVMHLYNASAEDLVFSNSGSVLTIQGNSYNTGEIKGIQVEKNATVDMNRSVTVDFASSNATVTLTADIVPYIDLTVKGAYVSAITNDTTYSDTITYNLSGSTDNGAFIADGKHASVINLNSVSISNSDTAAINFLNGKYVDVNVSGTNNLVDGATGGQKGAFFINGHARFAGDGDINITGNARHGYRSDEYTIFSEDFTGNFNVLKSASDGINVQQYLQIDNGTITIENNTGDGIDVGFTNDPTDVNNGMLYINGGTITAKTNTVDTKAIKADTLITITGGRVNTYANANGSKGISSGGNFIVEGGYIYTEAPGSSITVTLPDGTTDKKNCRALRSVNDFYYRGGTIDIQNASEKTWRVKGIFYYLQSALTGIVDRSILPTADGGYKKL</sequence>
<name>A0A5P8E8E8_9BACT</name>
<accession>A0A5P8E8E8</accession>
<dbReference type="EMBL" id="CP033459">
    <property type="protein sequence ID" value="QFQ13261.1"/>
    <property type="molecule type" value="Genomic_DNA"/>
</dbReference>
<dbReference type="KEGG" id="alq:C7Y71_009725"/>
<proteinExistence type="predicted"/>
<evidence type="ECO:0000256" key="1">
    <source>
        <dbReference type="SAM" id="SignalP"/>
    </source>
</evidence>
<dbReference type="Proteomes" id="UP000249375">
    <property type="component" value="Chromosome"/>
</dbReference>
<dbReference type="OrthoDB" id="6116667at2"/>
<organism evidence="2 3">
    <name type="scientific">Pseudoprevotella muciniphila</name>
    <dbReference type="NCBI Taxonomy" id="2133944"/>
    <lineage>
        <taxon>Bacteria</taxon>
        <taxon>Pseudomonadati</taxon>
        <taxon>Bacteroidota</taxon>
        <taxon>Bacteroidia</taxon>
        <taxon>Bacteroidales</taxon>
        <taxon>Prevotellaceae</taxon>
        <taxon>Pseudoprevotella</taxon>
    </lineage>
</organism>
<feature type="chain" id="PRO_5024371885" evidence="1">
    <location>
        <begin position="20"/>
        <end position="418"/>
    </location>
</feature>
<dbReference type="Pfam" id="PF14262">
    <property type="entry name" value="Cthe_2159"/>
    <property type="match status" value="1"/>
</dbReference>
<keyword evidence="1" id="KW-0732">Signal</keyword>
<reference evidence="2 3" key="1">
    <citation type="submission" date="2018-11" db="EMBL/GenBank/DDBJ databases">
        <authorList>
            <person name="Na S.W."/>
            <person name="Baik M."/>
        </authorList>
    </citation>
    <scope>NUCLEOTIDE SEQUENCE [LARGE SCALE GENOMIC DNA]</scope>
    <source>
        <strain evidence="2 3">E39</strain>
    </source>
</reference>
<dbReference type="RefSeq" id="WP_111897491.1">
    <property type="nucleotide sequence ID" value="NZ_CP033459.1"/>
</dbReference>